<dbReference type="EMBL" id="LK391708">
    <property type="protein sequence ID" value="CDR94952.1"/>
    <property type="molecule type" value="Genomic_DNA"/>
</dbReference>
<dbReference type="OrthoDB" id="411372at2759"/>
<dbReference type="PROSITE" id="PS50103">
    <property type="entry name" value="ZF_C3H1"/>
    <property type="match status" value="3"/>
</dbReference>
<protein>
    <recommendedName>
        <fullName evidence="7">C3H1-type domain-containing protein</fullName>
    </recommendedName>
</protein>
<feature type="zinc finger region" description="C3H1-type" evidence="5">
    <location>
        <begin position="68"/>
        <end position="96"/>
    </location>
</feature>
<dbReference type="Pfam" id="PF00642">
    <property type="entry name" value="zf-CCCH"/>
    <property type="match status" value="1"/>
</dbReference>
<dbReference type="GO" id="GO:0003723">
    <property type="term" value="F:RNA binding"/>
    <property type="evidence" value="ECO:0007669"/>
    <property type="project" value="InterPro"/>
</dbReference>
<keyword evidence="9" id="KW-1185">Reference proteome</keyword>
<dbReference type="PANTHER" id="PTHR13119:SF12">
    <property type="entry name" value="PROTEIN SUPPRESSOR OF SABLE"/>
    <property type="match status" value="1"/>
</dbReference>
<dbReference type="Proteomes" id="UP000033188">
    <property type="component" value="Chromosome 2"/>
</dbReference>
<accession>A0A061D4H4</accession>
<dbReference type="InterPro" id="IPR000571">
    <property type="entry name" value="Znf_CCCH"/>
</dbReference>
<dbReference type="GO" id="GO:0008270">
    <property type="term" value="F:zinc ion binding"/>
    <property type="evidence" value="ECO:0007669"/>
    <property type="project" value="UniProtKB-KW"/>
</dbReference>
<dbReference type="AlphaFoldDB" id="A0A061D4H4"/>
<evidence type="ECO:0000256" key="5">
    <source>
        <dbReference type="PROSITE-ProRule" id="PRU00723"/>
    </source>
</evidence>
<dbReference type="RefSeq" id="XP_012767138.1">
    <property type="nucleotide sequence ID" value="XM_012911684.1"/>
</dbReference>
<dbReference type="STRING" id="5866.A0A061D4H4"/>
<dbReference type="GO" id="GO:0005634">
    <property type="term" value="C:nucleus"/>
    <property type="evidence" value="ECO:0007669"/>
    <property type="project" value="TreeGrafter"/>
</dbReference>
<gene>
    <name evidence="8" type="ORF">BBBOND_0201090</name>
</gene>
<dbReference type="GeneID" id="24563493"/>
<reference evidence="9" key="1">
    <citation type="submission" date="2014-06" db="EMBL/GenBank/DDBJ databases">
        <authorList>
            <person name="Aslett M."/>
            <person name="De Silva N."/>
        </authorList>
    </citation>
    <scope>NUCLEOTIDE SEQUENCE [LARGE SCALE GENOMIC DNA]</scope>
    <source>
        <strain evidence="9">Bond</strain>
    </source>
</reference>
<sequence length="246" mass="27962">MTCNDGYPDSTSKSPTLKKKRRRSEEAAARHRQRYLEILKRRAESQSHRVESQAWTPRQSSSHLPSSDTKRPLCKFYYRTGSCVHGTSCSFSHDCVPLTSKDLKLCRYYIQGPTKCKYSASACKYSHDPSLFLCRNSVLHGSCSNESHCNFKHLDAETISALDDAEKLKFCYNNKRFLKDLLIRHIEGANASDPPDSPREESSSANHGAIPHKLLALSPSYLADLPWYLRFLHTLLVRDHELGENG</sequence>
<evidence type="ECO:0000256" key="6">
    <source>
        <dbReference type="SAM" id="MobiDB-lite"/>
    </source>
</evidence>
<dbReference type="Gene3D" id="4.10.1000.10">
    <property type="entry name" value="Zinc finger, CCCH-type"/>
    <property type="match status" value="1"/>
</dbReference>
<dbReference type="VEuPathDB" id="PiroplasmaDB:BBBOND_0201090"/>
<evidence type="ECO:0000256" key="2">
    <source>
        <dbReference type="ARBA" id="ARBA00022737"/>
    </source>
</evidence>
<feature type="compositionally biased region" description="Polar residues" evidence="6">
    <location>
        <begin position="1"/>
        <end position="15"/>
    </location>
</feature>
<feature type="zinc finger region" description="C3H1-type" evidence="5">
    <location>
        <begin position="100"/>
        <end position="130"/>
    </location>
</feature>
<feature type="domain" description="C3H1-type" evidence="7">
    <location>
        <begin position="100"/>
        <end position="130"/>
    </location>
</feature>
<feature type="domain" description="C3H1-type" evidence="7">
    <location>
        <begin position="68"/>
        <end position="96"/>
    </location>
</feature>
<feature type="compositionally biased region" description="Basic and acidic residues" evidence="6">
    <location>
        <begin position="23"/>
        <end position="51"/>
    </location>
</feature>
<keyword evidence="1 5" id="KW-0479">Metal-binding</keyword>
<keyword evidence="3 5" id="KW-0863">Zinc-finger</keyword>
<dbReference type="OMA" id="ECKYSHE"/>
<dbReference type="PANTHER" id="PTHR13119">
    <property type="entry name" value="ZINC FINGER CCCH DOMAIN-CONTAINING PROTEI"/>
    <property type="match status" value="1"/>
</dbReference>
<evidence type="ECO:0000256" key="3">
    <source>
        <dbReference type="ARBA" id="ARBA00022771"/>
    </source>
</evidence>
<keyword evidence="4 5" id="KW-0862">Zinc</keyword>
<proteinExistence type="predicted"/>
<name>A0A061D4H4_BABBI</name>
<evidence type="ECO:0000259" key="7">
    <source>
        <dbReference type="PROSITE" id="PS50103"/>
    </source>
</evidence>
<evidence type="ECO:0000256" key="1">
    <source>
        <dbReference type="ARBA" id="ARBA00022723"/>
    </source>
</evidence>
<dbReference type="SMART" id="SM00356">
    <property type="entry name" value="ZnF_C3H1"/>
    <property type="match status" value="3"/>
</dbReference>
<dbReference type="SUPFAM" id="SSF90229">
    <property type="entry name" value="CCCH zinc finger"/>
    <property type="match status" value="1"/>
</dbReference>
<organism evidence="8 9">
    <name type="scientific">Babesia bigemina</name>
    <dbReference type="NCBI Taxonomy" id="5866"/>
    <lineage>
        <taxon>Eukaryota</taxon>
        <taxon>Sar</taxon>
        <taxon>Alveolata</taxon>
        <taxon>Apicomplexa</taxon>
        <taxon>Aconoidasida</taxon>
        <taxon>Piroplasmida</taxon>
        <taxon>Babesiidae</taxon>
        <taxon>Babesia</taxon>
    </lineage>
</organism>
<feature type="compositionally biased region" description="Polar residues" evidence="6">
    <location>
        <begin position="53"/>
        <end position="67"/>
    </location>
</feature>
<feature type="domain" description="C3H1-type" evidence="7">
    <location>
        <begin position="133"/>
        <end position="156"/>
    </location>
</feature>
<evidence type="ECO:0000313" key="9">
    <source>
        <dbReference type="Proteomes" id="UP000033188"/>
    </source>
</evidence>
<feature type="region of interest" description="Disordered" evidence="6">
    <location>
        <begin position="1"/>
        <end position="69"/>
    </location>
</feature>
<evidence type="ECO:0000256" key="4">
    <source>
        <dbReference type="ARBA" id="ARBA00022833"/>
    </source>
</evidence>
<dbReference type="GO" id="GO:0045892">
    <property type="term" value="P:negative regulation of DNA-templated transcription"/>
    <property type="evidence" value="ECO:0007669"/>
    <property type="project" value="InterPro"/>
</dbReference>
<evidence type="ECO:0000313" key="8">
    <source>
        <dbReference type="EMBL" id="CDR94952.1"/>
    </source>
</evidence>
<dbReference type="InterPro" id="IPR045124">
    <property type="entry name" value="Su(sable)-like"/>
</dbReference>
<feature type="zinc finger region" description="C3H1-type" evidence="5">
    <location>
        <begin position="133"/>
        <end position="156"/>
    </location>
</feature>
<keyword evidence="2" id="KW-0677">Repeat</keyword>
<dbReference type="InterPro" id="IPR036855">
    <property type="entry name" value="Znf_CCCH_sf"/>
</dbReference>
<dbReference type="KEGG" id="bbig:BBBOND_0201090"/>